<evidence type="ECO:0000313" key="3">
    <source>
        <dbReference type="Proteomes" id="UP000471521"/>
    </source>
</evidence>
<keyword evidence="3" id="KW-1185">Reference proteome</keyword>
<dbReference type="Proteomes" id="UP000471521">
    <property type="component" value="Unassembled WGS sequence"/>
</dbReference>
<evidence type="ECO:0000313" key="2">
    <source>
        <dbReference type="EMBL" id="MXR19709.1"/>
    </source>
</evidence>
<protein>
    <recommendedName>
        <fullName evidence="1">DUF7835 domain-containing protein</fullName>
    </recommendedName>
</protein>
<dbReference type="InterPro" id="IPR057157">
    <property type="entry name" value="DUF7835"/>
</dbReference>
<dbReference type="Pfam" id="PF25205">
    <property type="entry name" value="DUF7835"/>
    <property type="match status" value="1"/>
</dbReference>
<name>A0A6B0SPZ8_9EURY</name>
<dbReference type="AlphaFoldDB" id="A0A6B0SPZ8"/>
<evidence type="ECO:0000259" key="1">
    <source>
        <dbReference type="Pfam" id="PF25205"/>
    </source>
</evidence>
<dbReference type="EMBL" id="WUUU01000013">
    <property type="protein sequence ID" value="MXR19709.1"/>
    <property type="molecule type" value="Genomic_DNA"/>
</dbReference>
<accession>A0A6B0SPZ8</accession>
<sequence length="65" mass="7269">MTTTSPRTSLTEFCEDCSRETSHAVTIQLRVENADADHAKCSREPYRVSKCLTCEASSARRMNDA</sequence>
<gene>
    <name evidence="2" type="ORF">GRX66_03475</name>
</gene>
<proteinExistence type="predicted"/>
<dbReference type="RefSeq" id="WP_159525285.1">
    <property type="nucleotide sequence ID" value="NZ_WUUU01000013.1"/>
</dbReference>
<dbReference type="OrthoDB" id="297362at2157"/>
<reference evidence="2 3" key="1">
    <citation type="submission" date="2019-12" db="EMBL/GenBank/DDBJ databases">
        <title>Isolation and characterization of three novel carbon monoxide-oxidizing members of Halobacteria from salione crusts and soils.</title>
        <authorList>
            <person name="Myers M.R."/>
            <person name="King G.M."/>
        </authorList>
    </citation>
    <scope>NUCLEOTIDE SEQUENCE [LARGE SCALE GENOMIC DNA]</scope>
    <source>
        <strain evidence="2 3">PCN9</strain>
    </source>
</reference>
<feature type="domain" description="DUF7835" evidence="1">
    <location>
        <begin position="1"/>
        <end position="65"/>
    </location>
</feature>
<organism evidence="2 3">
    <name type="scientific">Halobacterium bonnevillei</name>
    <dbReference type="NCBI Taxonomy" id="2692200"/>
    <lineage>
        <taxon>Archaea</taxon>
        <taxon>Methanobacteriati</taxon>
        <taxon>Methanobacteriota</taxon>
        <taxon>Stenosarchaea group</taxon>
        <taxon>Halobacteria</taxon>
        <taxon>Halobacteriales</taxon>
        <taxon>Halobacteriaceae</taxon>
        <taxon>Halobacterium</taxon>
    </lineage>
</organism>
<comment type="caution">
    <text evidence="2">The sequence shown here is derived from an EMBL/GenBank/DDBJ whole genome shotgun (WGS) entry which is preliminary data.</text>
</comment>